<dbReference type="eggNOG" id="KOG4204">
    <property type="taxonomic scope" value="Eukaryota"/>
</dbReference>
<feature type="region of interest" description="Disordered" evidence="5">
    <location>
        <begin position="325"/>
        <end position="379"/>
    </location>
</feature>
<dbReference type="InterPro" id="IPR036600">
    <property type="entry name" value="PAH_sf"/>
</dbReference>
<keyword evidence="7" id="KW-1185">Reference proteome</keyword>
<name>C1MMN5_MICPC</name>
<evidence type="ECO:0000256" key="5">
    <source>
        <dbReference type="SAM" id="MobiDB-lite"/>
    </source>
</evidence>
<dbReference type="EMBL" id="GG663737">
    <property type="protein sequence ID" value="EEH58604.1"/>
    <property type="molecule type" value="Genomic_DNA"/>
</dbReference>
<feature type="region of interest" description="Disordered" evidence="5">
    <location>
        <begin position="423"/>
        <end position="454"/>
    </location>
</feature>
<dbReference type="GO" id="GO:0003714">
    <property type="term" value="F:transcription corepressor activity"/>
    <property type="evidence" value="ECO:0007669"/>
    <property type="project" value="InterPro"/>
</dbReference>
<dbReference type="Proteomes" id="UP000001876">
    <property type="component" value="Unassembled WGS sequence"/>
</dbReference>
<feature type="compositionally biased region" description="Low complexity" evidence="5">
    <location>
        <begin position="104"/>
        <end position="117"/>
    </location>
</feature>
<dbReference type="PANTHER" id="PTHR12346:SF0">
    <property type="entry name" value="SIN3A, ISOFORM G"/>
    <property type="match status" value="1"/>
</dbReference>
<evidence type="ECO:0000256" key="1">
    <source>
        <dbReference type="ARBA" id="ARBA00004123"/>
    </source>
</evidence>
<dbReference type="AlphaFoldDB" id="C1MMN5"/>
<evidence type="ECO:0000256" key="4">
    <source>
        <dbReference type="PROSITE-ProRule" id="PRU00810"/>
    </source>
</evidence>
<organism evidence="7">
    <name type="scientific">Micromonas pusilla (strain CCMP1545)</name>
    <name type="common">Picoplanktonic green alga</name>
    <dbReference type="NCBI Taxonomy" id="564608"/>
    <lineage>
        <taxon>Eukaryota</taxon>
        <taxon>Viridiplantae</taxon>
        <taxon>Chlorophyta</taxon>
        <taxon>Mamiellophyceae</taxon>
        <taxon>Mamiellales</taxon>
        <taxon>Mamiellaceae</taxon>
        <taxon>Micromonas</taxon>
    </lineage>
</organism>
<evidence type="ECO:0000256" key="2">
    <source>
        <dbReference type="ARBA" id="ARBA00022491"/>
    </source>
</evidence>
<feature type="compositionally biased region" description="Basic and acidic residues" evidence="5">
    <location>
        <begin position="361"/>
        <end position="375"/>
    </location>
</feature>
<dbReference type="GeneID" id="9682398"/>
<dbReference type="OrthoDB" id="10265969at2759"/>
<dbReference type="GO" id="GO:0000785">
    <property type="term" value="C:chromatin"/>
    <property type="evidence" value="ECO:0007669"/>
    <property type="project" value="TreeGrafter"/>
</dbReference>
<reference evidence="6 7" key="1">
    <citation type="journal article" date="2009" name="Science">
        <title>Green evolution and dynamic adaptations revealed by genomes of the marine picoeukaryotes Micromonas.</title>
        <authorList>
            <person name="Worden A.Z."/>
            <person name="Lee J.H."/>
            <person name="Mock T."/>
            <person name="Rouze P."/>
            <person name="Simmons M.P."/>
            <person name="Aerts A.L."/>
            <person name="Allen A.E."/>
            <person name="Cuvelier M.L."/>
            <person name="Derelle E."/>
            <person name="Everett M.V."/>
            <person name="Foulon E."/>
            <person name="Grimwood J."/>
            <person name="Gundlach H."/>
            <person name="Henrissat B."/>
            <person name="Napoli C."/>
            <person name="McDonald S.M."/>
            <person name="Parker M.S."/>
            <person name="Rombauts S."/>
            <person name="Salamov A."/>
            <person name="Von Dassow P."/>
            <person name="Badger J.H."/>
            <person name="Coutinho P.M."/>
            <person name="Demir E."/>
            <person name="Dubchak I."/>
            <person name="Gentemann C."/>
            <person name="Eikrem W."/>
            <person name="Gready J.E."/>
            <person name="John U."/>
            <person name="Lanier W."/>
            <person name="Lindquist E.A."/>
            <person name="Lucas S."/>
            <person name="Mayer K.F."/>
            <person name="Moreau H."/>
            <person name="Not F."/>
            <person name="Otillar R."/>
            <person name="Panaud O."/>
            <person name="Pangilinan J."/>
            <person name="Paulsen I."/>
            <person name="Piegu B."/>
            <person name="Poliakov A."/>
            <person name="Robbens S."/>
            <person name="Schmutz J."/>
            <person name="Toulza E."/>
            <person name="Wyss T."/>
            <person name="Zelensky A."/>
            <person name="Zhou K."/>
            <person name="Armbrust E.V."/>
            <person name="Bhattacharya D."/>
            <person name="Goodenough U.W."/>
            <person name="Van de Peer Y."/>
            <person name="Grigoriev I.V."/>
        </authorList>
    </citation>
    <scope>NUCLEOTIDE SEQUENCE [LARGE SCALE GENOMIC DNA]</scope>
    <source>
        <strain evidence="6 7">CCMP1545</strain>
    </source>
</reference>
<dbReference type="InterPro" id="IPR003822">
    <property type="entry name" value="PAH"/>
</dbReference>
<dbReference type="RefSeq" id="XP_003056959.1">
    <property type="nucleotide sequence ID" value="XM_003056913.1"/>
</dbReference>
<dbReference type="PANTHER" id="PTHR12346">
    <property type="entry name" value="SIN3B-RELATED"/>
    <property type="match status" value="1"/>
</dbReference>
<dbReference type="InterPro" id="IPR039774">
    <property type="entry name" value="Sin3-like"/>
</dbReference>
<dbReference type="GO" id="GO:0000118">
    <property type="term" value="C:histone deacetylase complex"/>
    <property type="evidence" value="ECO:0007669"/>
    <property type="project" value="TreeGrafter"/>
</dbReference>
<dbReference type="SUPFAM" id="SSF47762">
    <property type="entry name" value="PAH2 domain"/>
    <property type="match status" value="2"/>
</dbReference>
<dbReference type="Pfam" id="PF02671">
    <property type="entry name" value="PAH"/>
    <property type="match status" value="2"/>
</dbReference>
<protein>
    <submittedName>
        <fullName evidence="6">Predicted protein</fullName>
    </submittedName>
</protein>
<dbReference type="FunFam" id="1.20.1160.11:FF:000001">
    <property type="entry name" value="Paired amphipathic helix protein Sin3"/>
    <property type="match status" value="1"/>
</dbReference>
<dbReference type="Gene3D" id="1.20.1160.11">
    <property type="entry name" value="Paired amphipathic helix"/>
    <property type="match status" value="2"/>
</dbReference>
<comment type="subcellular location">
    <subcellularLocation>
        <location evidence="1 4">Nucleus</location>
    </subcellularLocation>
</comment>
<gene>
    <name evidence="6" type="ORF">MICPUCDRAFT_62542</name>
</gene>
<dbReference type="OMA" id="NCMERII"/>
<keyword evidence="3 4" id="KW-0539">Nucleus</keyword>
<sequence>MATPPSGSAVRSPSERRLVSIFNRVRESVCRNPRALGSTRRRAPHARARVDAFDPRSIPNARARDVSDRVSGARRERRGVFLLRLSPHPSRSQLPLGGERKATAARPAGMAPPAVGAPEPPQDALTYVRAVKARFAASNPQVYEAFLEVMRDFKNARSDTPEVVKRVKVLLGGHPDLLDGFNCFLPEPYKFSASKDAAAEEQGDGTQPTIGGGYNLLKRIRKVYSHDERPYHAFLAILIRFRNTEFTTEQVIKNVSTLFYDQPELLHGTDGLEFFVPKNCAPPKPSVWFEWTPGAHARYGRVSFRVAVRMLLLCEKRSRSQPPDLTRRKVRCLGDSDDGSSSEYSSSESESEYEDENGNMVKKEKEPGTVDEDKMPPIWDQVTERVLGEFEKMTLKIEPMTDDQCWEDATAQKEENERVADALGRGKRAKPDPTESPPESPPPPGGGQQRSRKSKRIIAKVNRGGQMQSYKHLISGRHLYMGTKEERAEKSAKKGRGRKSLIGGMTGSVAAMSTLKPDAPLIEGAKVTLVRDPKEMSLIQRPGLHQLPENCMERIIFFLAQAEGKEELHAQREALMKSLGKSK</sequence>
<feature type="compositionally biased region" description="Pro residues" evidence="5">
    <location>
        <begin position="434"/>
        <end position="445"/>
    </location>
</feature>
<proteinExistence type="predicted"/>
<dbReference type="GO" id="GO:0000122">
    <property type="term" value="P:negative regulation of transcription by RNA polymerase II"/>
    <property type="evidence" value="ECO:0007669"/>
    <property type="project" value="TreeGrafter"/>
</dbReference>
<evidence type="ECO:0000256" key="3">
    <source>
        <dbReference type="ARBA" id="ARBA00023242"/>
    </source>
</evidence>
<keyword evidence="2" id="KW-0678">Repressor</keyword>
<dbReference type="STRING" id="564608.C1MMN5"/>
<evidence type="ECO:0000313" key="6">
    <source>
        <dbReference type="EMBL" id="EEH58604.1"/>
    </source>
</evidence>
<dbReference type="KEGG" id="mpp:MICPUCDRAFT_62542"/>
<dbReference type="PROSITE" id="PS51477">
    <property type="entry name" value="PAH"/>
    <property type="match status" value="2"/>
</dbReference>
<feature type="region of interest" description="Disordered" evidence="5">
    <location>
        <begin position="88"/>
        <end position="120"/>
    </location>
</feature>
<evidence type="ECO:0000313" key="7">
    <source>
        <dbReference type="Proteomes" id="UP000001876"/>
    </source>
</evidence>
<accession>C1MMN5</accession>